<dbReference type="Proteomes" id="UP000016843">
    <property type="component" value="Unassembled WGS sequence"/>
</dbReference>
<dbReference type="AlphaFoldDB" id="U5BR45"/>
<feature type="region of interest" description="Disordered" evidence="1">
    <location>
        <begin position="1"/>
        <end position="32"/>
    </location>
</feature>
<protein>
    <submittedName>
        <fullName evidence="2">Uncharacterized protein</fullName>
    </submittedName>
</protein>
<proteinExistence type="predicted"/>
<sequence>MQAPISQIPKDSKPELAENLKSADENLRKKEV</sequence>
<evidence type="ECO:0000313" key="2">
    <source>
        <dbReference type="EMBL" id="ERM80353.1"/>
    </source>
</evidence>
<evidence type="ECO:0000256" key="1">
    <source>
        <dbReference type="SAM" id="MobiDB-lite"/>
    </source>
</evidence>
<comment type="caution">
    <text evidence="2">The sequence shown here is derived from an EMBL/GenBank/DDBJ whole genome shotgun (WGS) entry which is preliminary data.</text>
</comment>
<gene>
    <name evidence="2" type="ORF">P872_13710</name>
</gene>
<organism evidence="2 3">
    <name type="scientific">Rhodonellum psychrophilum GCM71 = DSM 17998</name>
    <dbReference type="NCBI Taxonomy" id="1123057"/>
    <lineage>
        <taxon>Bacteria</taxon>
        <taxon>Pseudomonadati</taxon>
        <taxon>Bacteroidota</taxon>
        <taxon>Cytophagia</taxon>
        <taxon>Cytophagales</taxon>
        <taxon>Cytophagaceae</taxon>
        <taxon>Rhodonellum</taxon>
    </lineage>
</organism>
<accession>U5BR45</accession>
<dbReference type="EMBL" id="AWXR01000110">
    <property type="protein sequence ID" value="ERM80353.1"/>
    <property type="molecule type" value="Genomic_DNA"/>
</dbReference>
<keyword evidence="3" id="KW-1185">Reference proteome</keyword>
<reference evidence="2 3" key="1">
    <citation type="journal article" date="2013" name="Genome Announc.">
        <title>Draft Genome Sequence of the Psychrophilic and Alkaliphilic Rhodonellum psychrophilum Strain GCM71T.</title>
        <authorList>
            <person name="Hauptmann A.L."/>
            <person name="Glaring M.A."/>
            <person name="Hallin P.F."/>
            <person name="Prieme A."/>
            <person name="Stougaard P."/>
        </authorList>
    </citation>
    <scope>NUCLEOTIDE SEQUENCE [LARGE SCALE GENOMIC DNA]</scope>
    <source>
        <strain evidence="2 3">GCM71</strain>
    </source>
</reference>
<feature type="compositionally biased region" description="Basic and acidic residues" evidence="1">
    <location>
        <begin position="10"/>
        <end position="32"/>
    </location>
</feature>
<evidence type="ECO:0000313" key="3">
    <source>
        <dbReference type="Proteomes" id="UP000016843"/>
    </source>
</evidence>
<name>U5BR45_9BACT</name>